<dbReference type="EMBL" id="CAJVPK010000017">
    <property type="protein sequence ID" value="CAG8433604.1"/>
    <property type="molecule type" value="Genomic_DNA"/>
</dbReference>
<protein>
    <submittedName>
        <fullName evidence="1">10911_t:CDS:1</fullName>
    </submittedName>
</protein>
<evidence type="ECO:0000313" key="1">
    <source>
        <dbReference type="EMBL" id="CAG8433604.1"/>
    </source>
</evidence>
<accession>A0A9N8V3K4</accession>
<dbReference type="AlphaFoldDB" id="A0A9N8V3K4"/>
<dbReference type="Proteomes" id="UP000789706">
    <property type="component" value="Unassembled WGS sequence"/>
</dbReference>
<gene>
    <name evidence="1" type="ORF">DEBURN_LOCUS510</name>
</gene>
<keyword evidence="2" id="KW-1185">Reference proteome</keyword>
<reference evidence="1" key="1">
    <citation type="submission" date="2021-06" db="EMBL/GenBank/DDBJ databases">
        <authorList>
            <person name="Kallberg Y."/>
            <person name="Tangrot J."/>
            <person name="Rosling A."/>
        </authorList>
    </citation>
    <scope>NUCLEOTIDE SEQUENCE</scope>
    <source>
        <strain evidence="1">AZ414A</strain>
    </source>
</reference>
<evidence type="ECO:0000313" key="2">
    <source>
        <dbReference type="Proteomes" id="UP000789706"/>
    </source>
</evidence>
<sequence>MFSKNCFPGYDIKSGLFPNMYIAALLDEPSNVDKLELEKFHANEACFNNFASEKLHTNEAAASFDDETASTLLIN</sequence>
<proteinExistence type="predicted"/>
<comment type="caution">
    <text evidence="1">The sequence shown here is derived from an EMBL/GenBank/DDBJ whole genome shotgun (WGS) entry which is preliminary data.</text>
</comment>
<name>A0A9N8V3K4_9GLOM</name>
<organism evidence="1 2">
    <name type="scientific">Diversispora eburnea</name>
    <dbReference type="NCBI Taxonomy" id="1213867"/>
    <lineage>
        <taxon>Eukaryota</taxon>
        <taxon>Fungi</taxon>
        <taxon>Fungi incertae sedis</taxon>
        <taxon>Mucoromycota</taxon>
        <taxon>Glomeromycotina</taxon>
        <taxon>Glomeromycetes</taxon>
        <taxon>Diversisporales</taxon>
        <taxon>Diversisporaceae</taxon>
        <taxon>Diversispora</taxon>
    </lineage>
</organism>